<dbReference type="EMBL" id="CAKMRJ010004445">
    <property type="protein sequence ID" value="CAH1439049.1"/>
    <property type="molecule type" value="Genomic_DNA"/>
</dbReference>
<dbReference type="AlphaFoldDB" id="A0AAU9NMF5"/>
<name>A0AAU9NMF5_9ASTR</name>
<sequence>MICSSYLRTLILQGGHIGKPVEGLLQFAKLKRSLKTIPLVAFSSDHKWLTTGKRMMAAGATGSRGLIADALTEKDSDGSYTSGGWKSEDGKIELRLFKFQR</sequence>
<accession>A0AAU9NMF5</accession>
<comment type="caution">
    <text evidence="1">The sequence shown here is derived from an EMBL/GenBank/DDBJ whole genome shotgun (WGS) entry which is preliminary data.</text>
</comment>
<keyword evidence="2" id="KW-1185">Reference proteome</keyword>
<organism evidence="1 2">
    <name type="scientific">Lactuca virosa</name>
    <dbReference type="NCBI Taxonomy" id="75947"/>
    <lineage>
        <taxon>Eukaryota</taxon>
        <taxon>Viridiplantae</taxon>
        <taxon>Streptophyta</taxon>
        <taxon>Embryophyta</taxon>
        <taxon>Tracheophyta</taxon>
        <taxon>Spermatophyta</taxon>
        <taxon>Magnoliopsida</taxon>
        <taxon>eudicotyledons</taxon>
        <taxon>Gunneridae</taxon>
        <taxon>Pentapetalae</taxon>
        <taxon>asterids</taxon>
        <taxon>campanulids</taxon>
        <taxon>Asterales</taxon>
        <taxon>Asteraceae</taxon>
        <taxon>Cichorioideae</taxon>
        <taxon>Cichorieae</taxon>
        <taxon>Lactucinae</taxon>
        <taxon>Lactuca</taxon>
    </lineage>
</organism>
<evidence type="ECO:0000313" key="1">
    <source>
        <dbReference type="EMBL" id="CAH1439049.1"/>
    </source>
</evidence>
<protein>
    <submittedName>
        <fullName evidence="1">Uncharacterized protein</fullName>
    </submittedName>
</protein>
<evidence type="ECO:0000313" key="2">
    <source>
        <dbReference type="Proteomes" id="UP001157418"/>
    </source>
</evidence>
<reference evidence="1 2" key="1">
    <citation type="submission" date="2022-01" db="EMBL/GenBank/DDBJ databases">
        <authorList>
            <person name="Xiong W."/>
            <person name="Schranz E."/>
        </authorList>
    </citation>
    <scope>NUCLEOTIDE SEQUENCE [LARGE SCALE GENOMIC DNA]</scope>
</reference>
<dbReference type="Proteomes" id="UP001157418">
    <property type="component" value="Unassembled WGS sequence"/>
</dbReference>
<proteinExistence type="predicted"/>
<gene>
    <name evidence="1" type="ORF">LVIROSA_LOCUS25275</name>
</gene>